<dbReference type="Proteomes" id="UP000008237">
    <property type="component" value="Unassembled WGS sequence"/>
</dbReference>
<dbReference type="OMA" id="QNMNEEV"/>
<keyword evidence="3" id="KW-1185">Reference proteome</keyword>
<dbReference type="OrthoDB" id="7674009at2759"/>
<dbReference type="EMBL" id="GL447257">
    <property type="protein sequence ID" value="EFN86658.1"/>
    <property type="molecule type" value="Genomic_DNA"/>
</dbReference>
<evidence type="ECO:0000313" key="2">
    <source>
        <dbReference type="EMBL" id="EFN86658.1"/>
    </source>
</evidence>
<organism evidence="3">
    <name type="scientific">Harpegnathos saltator</name>
    <name type="common">Jerdon's jumping ant</name>
    <dbReference type="NCBI Taxonomy" id="610380"/>
    <lineage>
        <taxon>Eukaryota</taxon>
        <taxon>Metazoa</taxon>
        <taxon>Ecdysozoa</taxon>
        <taxon>Arthropoda</taxon>
        <taxon>Hexapoda</taxon>
        <taxon>Insecta</taxon>
        <taxon>Pterygota</taxon>
        <taxon>Neoptera</taxon>
        <taxon>Endopterygota</taxon>
        <taxon>Hymenoptera</taxon>
        <taxon>Apocrita</taxon>
        <taxon>Aculeata</taxon>
        <taxon>Formicoidea</taxon>
        <taxon>Formicidae</taxon>
        <taxon>Ponerinae</taxon>
        <taxon>Ponerini</taxon>
        <taxon>Harpegnathos</taxon>
    </lineage>
</organism>
<dbReference type="AlphaFoldDB" id="E2BCC2"/>
<sequence length="112" mass="12482">MRCILAVIFTVVLIATDGKAMPASDVENQQTTAQPLDLEDYVRKAQNTINALGTQLQEQLNQAMSNQGGYFDTLKEQSKNLVNNMLHVADKIHTQGYTQNMNEEVRSTSSHI</sequence>
<evidence type="ECO:0008006" key="4">
    <source>
        <dbReference type="Google" id="ProtNLM"/>
    </source>
</evidence>
<feature type="chain" id="PRO_5003157492" description="Apolipophorin-3" evidence="1">
    <location>
        <begin position="21"/>
        <end position="112"/>
    </location>
</feature>
<dbReference type="InParanoid" id="E2BCC2"/>
<gene>
    <name evidence="2" type="ORF">EAI_03691</name>
</gene>
<accession>E2BCC2</accession>
<proteinExistence type="predicted"/>
<evidence type="ECO:0000256" key="1">
    <source>
        <dbReference type="SAM" id="SignalP"/>
    </source>
</evidence>
<name>E2BCC2_HARSA</name>
<evidence type="ECO:0000313" key="3">
    <source>
        <dbReference type="Proteomes" id="UP000008237"/>
    </source>
</evidence>
<protein>
    <recommendedName>
        <fullName evidence="4">Apolipophorin-3</fullName>
    </recommendedName>
</protein>
<reference evidence="2 3" key="1">
    <citation type="journal article" date="2010" name="Science">
        <title>Genomic comparison of the ants Camponotus floridanus and Harpegnathos saltator.</title>
        <authorList>
            <person name="Bonasio R."/>
            <person name="Zhang G."/>
            <person name="Ye C."/>
            <person name="Mutti N.S."/>
            <person name="Fang X."/>
            <person name="Qin N."/>
            <person name="Donahue G."/>
            <person name="Yang P."/>
            <person name="Li Q."/>
            <person name="Li C."/>
            <person name="Zhang P."/>
            <person name="Huang Z."/>
            <person name="Berger S.L."/>
            <person name="Reinberg D."/>
            <person name="Wang J."/>
            <person name="Liebig J."/>
        </authorList>
    </citation>
    <scope>NUCLEOTIDE SEQUENCE [LARGE SCALE GENOMIC DNA]</scope>
    <source>
        <strain evidence="2 3">R22 G/1</strain>
    </source>
</reference>
<dbReference type="KEGG" id="hst:105181260"/>
<dbReference type="PhylomeDB" id="E2BCC2"/>
<feature type="signal peptide" evidence="1">
    <location>
        <begin position="1"/>
        <end position="20"/>
    </location>
</feature>
<keyword evidence="1" id="KW-0732">Signal</keyword>